<feature type="region of interest" description="Disordered" evidence="1">
    <location>
        <begin position="38"/>
        <end position="58"/>
    </location>
</feature>
<gene>
    <name evidence="2" type="ORF">NDU88_002152</name>
</gene>
<accession>A0AAV7NH68</accession>
<dbReference type="AlphaFoldDB" id="A0AAV7NH68"/>
<evidence type="ECO:0000256" key="1">
    <source>
        <dbReference type="SAM" id="MobiDB-lite"/>
    </source>
</evidence>
<evidence type="ECO:0000313" key="2">
    <source>
        <dbReference type="EMBL" id="KAJ1113912.1"/>
    </source>
</evidence>
<sequence length="267" mass="29560">MRNRAMPGGPCTAHAKCMGSAGAPRGARVPLPPAFHGGVYRHRQAGGKGSRNPQGSSTCSAALVDYDRLDRHGGIPLVPVVLPRQYHPGQNEVTSTASLTECWGPRLDCARRKSWKSAQEPEKLQITQYTALQSSMGRQGLTSTKLELKSHWTVEVTWTELLCSRDHARQDERGYRGPVMQSFGACVSRGKIPSTHRRFLQSFWCRVKAGYSQSMHHLKTVEKAGRMRRYNVAGSRLATVLWFSRCPGAASGRSLVEVEEGDAEELW</sequence>
<proteinExistence type="predicted"/>
<organism evidence="2 3">
    <name type="scientific">Pleurodeles waltl</name>
    <name type="common">Iberian ribbed newt</name>
    <dbReference type="NCBI Taxonomy" id="8319"/>
    <lineage>
        <taxon>Eukaryota</taxon>
        <taxon>Metazoa</taxon>
        <taxon>Chordata</taxon>
        <taxon>Craniata</taxon>
        <taxon>Vertebrata</taxon>
        <taxon>Euteleostomi</taxon>
        <taxon>Amphibia</taxon>
        <taxon>Batrachia</taxon>
        <taxon>Caudata</taxon>
        <taxon>Salamandroidea</taxon>
        <taxon>Salamandridae</taxon>
        <taxon>Pleurodelinae</taxon>
        <taxon>Pleurodeles</taxon>
    </lineage>
</organism>
<keyword evidence="3" id="KW-1185">Reference proteome</keyword>
<reference evidence="2" key="1">
    <citation type="journal article" date="2022" name="bioRxiv">
        <title>Sequencing and chromosome-scale assembly of the giantPleurodeles waltlgenome.</title>
        <authorList>
            <person name="Brown T."/>
            <person name="Elewa A."/>
            <person name="Iarovenko S."/>
            <person name="Subramanian E."/>
            <person name="Araus A.J."/>
            <person name="Petzold A."/>
            <person name="Susuki M."/>
            <person name="Suzuki K.-i.T."/>
            <person name="Hayashi T."/>
            <person name="Toyoda A."/>
            <person name="Oliveira C."/>
            <person name="Osipova E."/>
            <person name="Leigh N.D."/>
            <person name="Simon A."/>
            <person name="Yun M.H."/>
        </authorList>
    </citation>
    <scope>NUCLEOTIDE SEQUENCE</scope>
    <source>
        <strain evidence="2">20211129_DDA</strain>
        <tissue evidence="2">Liver</tissue>
    </source>
</reference>
<evidence type="ECO:0000313" key="3">
    <source>
        <dbReference type="Proteomes" id="UP001066276"/>
    </source>
</evidence>
<protein>
    <submittedName>
        <fullName evidence="2">Uncharacterized protein</fullName>
    </submittedName>
</protein>
<comment type="caution">
    <text evidence="2">The sequence shown here is derived from an EMBL/GenBank/DDBJ whole genome shotgun (WGS) entry which is preliminary data.</text>
</comment>
<dbReference type="Proteomes" id="UP001066276">
    <property type="component" value="Chromosome 8"/>
</dbReference>
<name>A0AAV7NH68_PLEWA</name>
<dbReference type="EMBL" id="JANPWB010000012">
    <property type="protein sequence ID" value="KAJ1113912.1"/>
    <property type="molecule type" value="Genomic_DNA"/>
</dbReference>